<evidence type="ECO:0000313" key="2">
    <source>
        <dbReference type="Proteomes" id="UP000010121"/>
    </source>
</evidence>
<reference evidence="1 2" key="1">
    <citation type="submission" date="2009-08" db="EMBL/GenBank/DDBJ databases">
        <title>The draft genome of Rhodobacter sp. SW2.</title>
        <authorList>
            <consortium name="US DOE Joint Genome Institute (JGI-PGF)"/>
            <person name="Lucas S."/>
            <person name="Copeland A."/>
            <person name="Lapidus A."/>
            <person name="Glavina del Rio T."/>
            <person name="Tice H."/>
            <person name="Bruce D."/>
            <person name="Goodwin L."/>
            <person name="Pitluck S."/>
            <person name="Larimer F."/>
            <person name="Land M.L."/>
            <person name="Hauser L."/>
            <person name="Emerson D."/>
        </authorList>
    </citation>
    <scope>NUCLEOTIDE SEQUENCE [LARGE SCALE GENOMIC DNA]</scope>
    <source>
        <strain evidence="1 2">SW2</strain>
    </source>
</reference>
<sequence length="578" mass="61710">MSNTSNFDYCVQFAISMVREVFHLALKNEAMFPHNLAPITRNLSGQNVTVLVRLLDDQTASADLAFQDEKHMLFDLPIEITVQVPDSPDPSLAQIVLAATVQAPGALATWPVDGQDQLGIDFAGVTAAQIAVPTLTGLPVLDSGRFTAALHTRYVALPSHVFSAAGNTLRIYDGNRDATLNPANKPGNPEITGALETHATKQFLKVTLPLHATVTNPIGFVSYGVATFWREVVLGNGTVEVKMAQEPVDPTLATTITFDTSGPVATAVANALKPLLLPRLAEFAPVKEPWFDEAAARALLQSEAASYLAPRRFPLYTPQSGDPAVTLATPVGFLLVASQTLAILMNRRTGTAADDVAPDNFRGANTLALALSRAVLDENIASAIAEEFPDLAGGAQEISTDEGDATLTSLSVTPSNPGDHDTAEGHLWVSGEAEVHIDCWPDPDVSFDGPIFLRLDVVETDTECSATFRAEMGEFDAGQSCCDVFVDLIIPIVGWIMLAVVESMIDRVGGELAEEIAGQQERKMSPIPSFVMGVAEVQACLLSCQTSAQGLVLPGKLRLRREGTSFEDLQESGDLPRP</sequence>
<keyword evidence="2" id="KW-1185">Reference proteome</keyword>
<dbReference type="RefSeq" id="WP_008028694.1">
    <property type="nucleotide sequence ID" value="NZ_ACYY01000005.1"/>
</dbReference>
<proteinExistence type="predicted"/>
<dbReference type="STRING" id="371731.Rsw2DRAFT_1003"/>
<name>C8RYX5_9RHOB</name>
<protein>
    <submittedName>
        <fullName evidence="1">Uncharacterized protein</fullName>
    </submittedName>
</protein>
<organism evidence="1 2">
    <name type="scientific">Rhodobacter ferrooxidans</name>
    <dbReference type="NCBI Taxonomy" id="371731"/>
    <lineage>
        <taxon>Bacteria</taxon>
        <taxon>Pseudomonadati</taxon>
        <taxon>Pseudomonadota</taxon>
        <taxon>Alphaproteobacteria</taxon>
        <taxon>Rhodobacterales</taxon>
        <taxon>Rhodobacter group</taxon>
        <taxon>Rhodobacter</taxon>
    </lineage>
</organism>
<evidence type="ECO:0000313" key="1">
    <source>
        <dbReference type="EMBL" id="EEW25932.1"/>
    </source>
</evidence>
<dbReference type="Proteomes" id="UP000010121">
    <property type="component" value="Unassembled WGS sequence"/>
</dbReference>
<comment type="caution">
    <text evidence="1">The sequence shown here is derived from an EMBL/GenBank/DDBJ whole genome shotgun (WGS) entry which is preliminary data.</text>
</comment>
<accession>C8RYX5</accession>
<gene>
    <name evidence="1" type="ORF">Rsw2DRAFT_1003</name>
</gene>
<dbReference type="AlphaFoldDB" id="C8RYX5"/>
<dbReference type="EMBL" id="ACYY01000005">
    <property type="protein sequence ID" value="EEW25932.1"/>
    <property type="molecule type" value="Genomic_DNA"/>
</dbReference>